<organism evidence="8 9">
    <name type="scientific">Motilibacter peucedani</name>
    <dbReference type="NCBI Taxonomy" id="598650"/>
    <lineage>
        <taxon>Bacteria</taxon>
        <taxon>Bacillati</taxon>
        <taxon>Actinomycetota</taxon>
        <taxon>Actinomycetes</taxon>
        <taxon>Motilibacterales</taxon>
        <taxon>Motilibacteraceae</taxon>
        <taxon>Motilibacter</taxon>
    </lineage>
</organism>
<protein>
    <submittedName>
        <fullName evidence="8">Subtilase family protein</fullName>
    </submittedName>
</protein>
<dbReference type="InterPro" id="IPR036852">
    <property type="entry name" value="Peptidase_S8/S53_dom_sf"/>
</dbReference>
<dbReference type="OrthoDB" id="5177045at2"/>
<keyword evidence="9" id="KW-1185">Reference proteome</keyword>
<comment type="similarity">
    <text evidence="1 5">Belongs to the peptidase S8 family.</text>
</comment>
<keyword evidence="3 5" id="KW-0378">Hydrolase</keyword>
<evidence type="ECO:0000259" key="7">
    <source>
        <dbReference type="Pfam" id="PF00082"/>
    </source>
</evidence>
<name>A0A420XTP4_9ACTN</name>
<dbReference type="InParanoid" id="A0A420XTP4"/>
<dbReference type="Pfam" id="PF00082">
    <property type="entry name" value="Peptidase_S8"/>
    <property type="match status" value="1"/>
</dbReference>
<feature type="active site" description="Charge relay system" evidence="5">
    <location>
        <position position="203"/>
    </location>
</feature>
<dbReference type="InterPro" id="IPR000209">
    <property type="entry name" value="Peptidase_S8/S53_dom"/>
</dbReference>
<dbReference type="PANTHER" id="PTHR43806">
    <property type="entry name" value="PEPTIDASE S8"/>
    <property type="match status" value="1"/>
</dbReference>
<dbReference type="GO" id="GO:0004252">
    <property type="term" value="F:serine-type endopeptidase activity"/>
    <property type="evidence" value="ECO:0007669"/>
    <property type="project" value="UniProtKB-UniRule"/>
</dbReference>
<keyword evidence="2 5" id="KW-0645">Protease</keyword>
<dbReference type="InterPro" id="IPR015500">
    <property type="entry name" value="Peptidase_S8_subtilisin-rel"/>
</dbReference>
<feature type="compositionally biased region" description="Basic and acidic residues" evidence="6">
    <location>
        <begin position="8"/>
        <end position="45"/>
    </location>
</feature>
<proteinExistence type="inferred from homology"/>
<evidence type="ECO:0000256" key="3">
    <source>
        <dbReference type="ARBA" id="ARBA00022801"/>
    </source>
</evidence>
<dbReference type="PROSITE" id="PS00138">
    <property type="entry name" value="SUBTILASE_SER"/>
    <property type="match status" value="1"/>
</dbReference>
<reference evidence="8 9" key="1">
    <citation type="submission" date="2018-10" db="EMBL/GenBank/DDBJ databases">
        <title>Genomic Encyclopedia of Archaeal and Bacterial Type Strains, Phase II (KMG-II): from individual species to whole genera.</title>
        <authorList>
            <person name="Goeker M."/>
        </authorList>
    </citation>
    <scope>NUCLEOTIDE SEQUENCE [LARGE SCALE GENOMIC DNA]</scope>
    <source>
        <strain evidence="8 9">RP-AC37</strain>
    </source>
</reference>
<comment type="caution">
    <text evidence="8">The sequence shown here is derived from an EMBL/GenBank/DDBJ whole genome shotgun (WGS) entry which is preliminary data.</text>
</comment>
<feature type="region of interest" description="Disordered" evidence="6">
    <location>
        <begin position="1"/>
        <end position="57"/>
    </location>
</feature>
<feature type="active site" description="Charge relay system" evidence="5">
    <location>
        <position position="245"/>
    </location>
</feature>
<dbReference type="PROSITE" id="PS51892">
    <property type="entry name" value="SUBTILASE"/>
    <property type="match status" value="1"/>
</dbReference>
<dbReference type="SUPFAM" id="SSF52743">
    <property type="entry name" value="Subtilisin-like"/>
    <property type="match status" value="1"/>
</dbReference>
<evidence type="ECO:0000313" key="9">
    <source>
        <dbReference type="Proteomes" id="UP000281955"/>
    </source>
</evidence>
<feature type="domain" description="Peptidase S8/S53" evidence="7">
    <location>
        <begin position="197"/>
        <end position="432"/>
    </location>
</feature>
<accession>A0A420XTP4</accession>
<dbReference type="RefSeq" id="WP_121191945.1">
    <property type="nucleotide sequence ID" value="NZ_RBWV01000009.1"/>
</dbReference>
<dbReference type="PRINTS" id="PR00723">
    <property type="entry name" value="SUBTILISIN"/>
</dbReference>
<evidence type="ECO:0000313" key="8">
    <source>
        <dbReference type="EMBL" id="RKS80232.1"/>
    </source>
</evidence>
<gene>
    <name evidence="8" type="ORF">CLV35_0655</name>
</gene>
<dbReference type="AlphaFoldDB" id="A0A420XTP4"/>
<evidence type="ECO:0000256" key="5">
    <source>
        <dbReference type="PROSITE-ProRule" id="PRU01240"/>
    </source>
</evidence>
<evidence type="ECO:0000256" key="6">
    <source>
        <dbReference type="SAM" id="MobiDB-lite"/>
    </source>
</evidence>
<dbReference type="Gene3D" id="3.40.50.200">
    <property type="entry name" value="Peptidase S8/S53 domain"/>
    <property type="match status" value="1"/>
</dbReference>
<evidence type="ECO:0000256" key="4">
    <source>
        <dbReference type="ARBA" id="ARBA00022825"/>
    </source>
</evidence>
<dbReference type="InterPro" id="IPR050131">
    <property type="entry name" value="Peptidase_S8_subtilisin-like"/>
</dbReference>
<dbReference type="CDD" id="cd00306">
    <property type="entry name" value="Peptidases_S8_S53"/>
    <property type="match status" value="1"/>
</dbReference>
<feature type="active site" description="Charge relay system" evidence="5">
    <location>
        <position position="416"/>
    </location>
</feature>
<dbReference type="GO" id="GO:0006508">
    <property type="term" value="P:proteolysis"/>
    <property type="evidence" value="ECO:0007669"/>
    <property type="project" value="UniProtKB-KW"/>
</dbReference>
<sequence length="467" mass="50260">MAQQDDDGLGRSRQEGRRDAGTPWSDELREHRDLETLKADSEAVRRQAGGLDPGEDQDAWRDRVTRRIVAQRAKFPELPQVDLVRDARRAVVPVIRGELLLRSDVKADGTLWALLQDYGTAEDVVELDSRLVRLRSSLPARRLQALARFVRERGYEASVNHVTPLGPLLKGEGGPEQTKATLGFPLALLEQQPWGHVTVAVVDTGVVRDERDDGWVTGLRAPDASNADPLDEIPLDGLLDVGAGHGTFAAGVVQQVAPMANLLVLRAIRSDGIGDEVDVAVKIVEAVRTADPDAPLVINLSLGAETLDDQPLLAIEVALEIAHEVHRDCMVVAAAGNSGSTRPCFPAASRDVVAVAALDADLQPTSWTNRGFWVDCAVVGEGILSTYVPGHESTLADFSPETWDAPDPWALWSGTSFAAPQVAAAVARRASEVGCTTHEALAWLFAQSPRVPDVGRVLRLLPGTPVT</sequence>
<dbReference type="InterPro" id="IPR023828">
    <property type="entry name" value="Peptidase_S8_Ser-AS"/>
</dbReference>
<keyword evidence="4 5" id="KW-0720">Serine protease</keyword>
<evidence type="ECO:0000256" key="2">
    <source>
        <dbReference type="ARBA" id="ARBA00022670"/>
    </source>
</evidence>
<dbReference type="EMBL" id="RBWV01000009">
    <property type="protein sequence ID" value="RKS80232.1"/>
    <property type="molecule type" value="Genomic_DNA"/>
</dbReference>
<dbReference type="Proteomes" id="UP000281955">
    <property type="component" value="Unassembled WGS sequence"/>
</dbReference>
<evidence type="ECO:0000256" key="1">
    <source>
        <dbReference type="ARBA" id="ARBA00011073"/>
    </source>
</evidence>
<dbReference type="PANTHER" id="PTHR43806:SF11">
    <property type="entry name" value="CEREVISIN-RELATED"/>
    <property type="match status" value="1"/>
</dbReference>